<dbReference type="Proteomes" id="UP000887577">
    <property type="component" value="Unplaced"/>
</dbReference>
<dbReference type="WBParaSite" id="PSU_v2.g20521.t1">
    <property type="protein sequence ID" value="PSU_v2.g20521.t1"/>
    <property type="gene ID" value="PSU_v2.g20521"/>
</dbReference>
<name>A0A914YJK8_9BILA</name>
<sequence length="85" mass="8908">MANGQIGQSEPDHGKDQDGGQAGTFCQTTDNQSASQTGKGGLKRRKQQFRQGARHGELLVSSGEHAVEQDLVETANQGIASGKGQ</sequence>
<evidence type="ECO:0000256" key="1">
    <source>
        <dbReference type="SAM" id="MobiDB-lite"/>
    </source>
</evidence>
<accession>A0A914YJK8</accession>
<proteinExistence type="predicted"/>
<protein>
    <submittedName>
        <fullName evidence="3">Uncharacterized protein</fullName>
    </submittedName>
</protein>
<feature type="region of interest" description="Disordered" evidence="1">
    <location>
        <begin position="1"/>
        <end position="53"/>
    </location>
</feature>
<dbReference type="AlphaFoldDB" id="A0A914YJK8"/>
<organism evidence="2 3">
    <name type="scientific">Panagrolaimus superbus</name>
    <dbReference type="NCBI Taxonomy" id="310955"/>
    <lineage>
        <taxon>Eukaryota</taxon>
        <taxon>Metazoa</taxon>
        <taxon>Ecdysozoa</taxon>
        <taxon>Nematoda</taxon>
        <taxon>Chromadorea</taxon>
        <taxon>Rhabditida</taxon>
        <taxon>Tylenchina</taxon>
        <taxon>Panagrolaimomorpha</taxon>
        <taxon>Panagrolaimoidea</taxon>
        <taxon>Panagrolaimidae</taxon>
        <taxon>Panagrolaimus</taxon>
    </lineage>
</organism>
<evidence type="ECO:0000313" key="3">
    <source>
        <dbReference type="WBParaSite" id="PSU_v2.g20521.t1"/>
    </source>
</evidence>
<keyword evidence="2" id="KW-1185">Reference proteome</keyword>
<reference evidence="3" key="1">
    <citation type="submission" date="2022-11" db="UniProtKB">
        <authorList>
            <consortium name="WormBaseParasite"/>
        </authorList>
    </citation>
    <scope>IDENTIFICATION</scope>
</reference>
<feature type="compositionally biased region" description="Polar residues" evidence="1">
    <location>
        <begin position="24"/>
        <end position="37"/>
    </location>
</feature>
<evidence type="ECO:0000313" key="2">
    <source>
        <dbReference type="Proteomes" id="UP000887577"/>
    </source>
</evidence>